<dbReference type="Proteomes" id="UP001497522">
    <property type="component" value="Chromosome 14"/>
</dbReference>
<evidence type="ECO:0000313" key="2">
    <source>
        <dbReference type="Proteomes" id="UP001497522"/>
    </source>
</evidence>
<sequence length="127" mass="14745">MKHCLLSILKEETVIRVLWLWRISGAFFVICEEILEIRELQERPRIKWVKPMRGLDEQASKSRCNEADQRSSGAKNGMRKLIKELQEQARINGMSKLIRGLQEQARINGMSKLIRGLQEQSRINGLS</sequence>
<proteinExistence type="predicted"/>
<reference evidence="1" key="1">
    <citation type="submission" date="2024-03" db="EMBL/GenBank/DDBJ databases">
        <authorList>
            <consortium name="ELIXIR-Norway"/>
            <consortium name="Elixir Norway"/>
        </authorList>
    </citation>
    <scope>NUCLEOTIDE SEQUENCE</scope>
</reference>
<gene>
    <name evidence="1" type="ORF">CSSPJE1EN2_LOCUS6891</name>
</gene>
<dbReference type="EMBL" id="OZ023715">
    <property type="protein sequence ID" value="CAK9863896.1"/>
    <property type="molecule type" value="Genomic_DNA"/>
</dbReference>
<protein>
    <submittedName>
        <fullName evidence="1">Uncharacterized protein</fullName>
    </submittedName>
</protein>
<name>A0ABP1AN14_9BRYO</name>
<evidence type="ECO:0000313" key="1">
    <source>
        <dbReference type="EMBL" id="CAK9863896.1"/>
    </source>
</evidence>
<organism evidence="1 2">
    <name type="scientific">Sphagnum jensenii</name>
    <dbReference type="NCBI Taxonomy" id="128206"/>
    <lineage>
        <taxon>Eukaryota</taxon>
        <taxon>Viridiplantae</taxon>
        <taxon>Streptophyta</taxon>
        <taxon>Embryophyta</taxon>
        <taxon>Bryophyta</taxon>
        <taxon>Sphagnophytina</taxon>
        <taxon>Sphagnopsida</taxon>
        <taxon>Sphagnales</taxon>
        <taxon>Sphagnaceae</taxon>
        <taxon>Sphagnum</taxon>
    </lineage>
</organism>
<accession>A0ABP1AN14</accession>
<keyword evidence="2" id="KW-1185">Reference proteome</keyword>